<name>A0ABQ2IU41_9PSEU</name>
<evidence type="ECO:0000313" key="3">
    <source>
        <dbReference type="Proteomes" id="UP000597656"/>
    </source>
</evidence>
<dbReference type="Proteomes" id="UP000597656">
    <property type="component" value="Unassembled WGS sequence"/>
</dbReference>
<sequence length="84" mass="9094">MNTYDPHAVAALFSARDWERPDACAGKHPSACGDNGGNCIEINLGTDGIVGMRDSKLQESPILIFTDEEWAVFLQSARAGKLSR</sequence>
<dbReference type="RefSeq" id="WP_189160623.1">
    <property type="nucleotide sequence ID" value="NZ_BMNC01000030.1"/>
</dbReference>
<comment type="caution">
    <text evidence="2">The sequence shown here is derived from an EMBL/GenBank/DDBJ whole genome shotgun (WGS) entry which is preliminary data.</text>
</comment>
<proteinExistence type="predicted"/>
<feature type="domain" description="DUF397" evidence="1">
    <location>
        <begin position="29"/>
        <end position="78"/>
    </location>
</feature>
<gene>
    <name evidence="2" type="ORF">GCM10011609_86150</name>
</gene>
<evidence type="ECO:0000313" key="2">
    <source>
        <dbReference type="EMBL" id="GGN29258.1"/>
    </source>
</evidence>
<keyword evidence="3" id="KW-1185">Reference proteome</keyword>
<protein>
    <recommendedName>
        <fullName evidence="1">DUF397 domain-containing protein</fullName>
    </recommendedName>
</protein>
<dbReference type="EMBL" id="BMNC01000030">
    <property type="protein sequence ID" value="GGN29258.1"/>
    <property type="molecule type" value="Genomic_DNA"/>
</dbReference>
<organism evidence="2 3">
    <name type="scientific">Lentzea pudingi</name>
    <dbReference type="NCBI Taxonomy" id="1789439"/>
    <lineage>
        <taxon>Bacteria</taxon>
        <taxon>Bacillati</taxon>
        <taxon>Actinomycetota</taxon>
        <taxon>Actinomycetes</taxon>
        <taxon>Pseudonocardiales</taxon>
        <taxon>Pseudonocardiaceae</taxon>
        <taxon>Lentzea</taxon>
    </lineage>
</organism>
<dbReference type="InterPro" id="IPR007278">
    <property type="entry name" value="DUF397"/>
</dbReference>
<evidence type="ECO:0000259" key="1">
    <source>
        <dbReference type="Pfam" id="PF04149"/>
    </source>
</evidence>
<accession>A0ABQ2IU41</accession>
<dbReference type="Pfam" id="PF04149">
    <property type="entry name" value="DUF397"/>
    <property type="match status" value="1"/>
</dbReference>
<reference evidence="3" key="1">
    <citation type="journal article" date="2019" name="Int. J. Syst. Evol. Microbiol.">
        <title>The Global Catalogue of Microorganisms (GCM) 10K type strain sequencing project: providing services to taxonomists for standard genome sequencing and annotation.</title>
        <authorList>
            <consortium name="The Broad Institute Genomics Platform"/>
            <consortium name="The Broad Institute Genome Sequencing Center for Infectious Disease"/>
            <person name="Wu L."/>
            <person name="Ma J."/>
        </authorList>
    </citation>
    <scope>NUCLEOTIDE SEQUENCE [LARGE SCALE GENOMIC DNA]</scope>
    <source>
        <strain evidence="3">CGMCC 4.7319</strain>
    </source>
</reference>